<dbReference type="SFLD" id="SFLDG01072">
    <property type="entry name" value="dehydrogenase_like"/>
    <property type="match status" value="1"/>
</dbReference>
<dbReference type="SUPFAM" id="SSF102114">
    <property type="entry name" value="Radical SAM enzymes"/>
    <property type="match status" value="1"/>
</dbReference>
<dbReference type="PROSITE" id="PS51918">
    <property type="entry name" value="RADICAL_SAM"/>
    <property type="match status" value="1"/>
</dbReference>
<evidence type="ECO:0000256" key="3">
    <source>
        <dbReference type="ARBA" id="ARBA00023004"/>
    </source>
</evidence>
<dbReference type="CDD" id="cd01335">
    <property type="entry name" value="Radical_SAM"/>
    <property type="match status" value="1"/>
</dbReference>
<dbReference type="NCBIfam" id="TIGR04269">
    <property type="entry name" value="SAM_SPASM_FxsB"/>
    <property type="match status" value="1"/>
</dbReference>
<evidence type="ECO:0000256" key="1">
    <source>
        <dbReference type="ARBA" id="ARBA00022691"/>
    </source>
</evidence>
<evidence type="ECO:0000256" key="2">
    <source>
        <dbReference type="ARBA" id="ARBA00022723"/>
    </source>
</evidence>
<organism evidence="6 7">
    <name type="scientific">Paractinoplanes deccanensis</name>
    <dbReference type="NCBI Taxonomy" id="113561"/>
    <lineage>
        <taxon>Bacteria</taxon>
        <taxon>Bacillati</taxon>
        <taxon>Actinomycetota</taxon>
        <taxon>Actinomycetes</taxon>
        <taxon>Micromonosporales</taxon>
        <taxon>Micromonosporaceae</taxon>
        <taxon>Paractinoplanes</taxon>
    </lineage>
</organism>
<dbReference type="InterPro" id="IPR058240">
    <property type="entry name" value="rSAM_sf"/>
</dbReference>
<proteinExistence type="predicted"/>
<sequence length="751" mass="80056">MSTPWRPLRHFVLKVHSRCDLACDHCYVFEHADQSWRGRPPAMSAATAARAAERIAEHAARHHLPRVGVVVHGGEPLLLGAARLDEILTILRATIGAVCELDLRMQTNGVRLTAATCAMLLRHEVRVGVSLDGGRAANDRHRRFRNGATSHPQTLRALALLREHRPLYAGILCTVDVANDPVGVYRALLAERPPAVDLLLPHATWDDPPSPGSAGAWLRAFHERWNDDGRPVPVRLFDSIRSLGRGGPTFTEAVGVDAGDVVVIETDGAWEEPDSMKTTRDGGGATGLTVHTASADEVAGTPAMRRRRGGLAVLSATCRACAVVHQCGGGLVAHRYRSANGFDNPSVYCDDLKELITVINEHPGPVGGDLGALPDDAFERLAHGYGDAAAVALLAEAELAVNRALVSEILGETASGGELLAELERAAPADFDAVLGHPFVRAWAVSCLDGKDAEPDRTAAIAAAVAVRAGVRADVQVHTHDGLLHLPTVGVFEAPAEQVHVTTGPAWCVLRWPGGRAEVPAGGGAGHVPGWHPARWVLLDGVRVQLEDADPYRDRLEFAAAGRLGAAAERDWADLLAGAWEQVGLDAPEQAAGMRRGLRAIVPLAPARDGTLRSATSRHAFGALGVAHTPDPAAAAVLLVHEFQHTKLGAVLDLIDLVPEEAAGDRLTVGWRPDPRPVEAALQGAYAHLGVADVWRHRAERDGDPAGRTLFRKYRDWTAEAIDDLLTGDRLTPAGTRFVAHMAATVHGWPG</sequence>
<dbReference type="PANTHER" id="PTHR43273:SF8">
    <property type="entry name" value="RADICAL SAM DOMAIN PROTEIN"/>
    <property type="match status" value="1"/>
</dbReference>
<keyword evidence="2" id="KW-0479">Metal-binding</keyword>
<keyword evidence="1" id="KW-0949">S-adenosyl-L-methionine</keyword>
<evidence type="ECO:0000313" key="6">
    <source>
        <dbReference type="EMBL" id="GID76710.1"/>
    </source>
</evidence>
<dbReference type="SFLD" id="SFLDS00029">
    <property type="entry name" value="Radical_SAM"/>
    <property type="match status" value="1"/>
</dbReference>
<keyword evidence="4" id="KW-0411">Iron-sulfur</keyword>
<dbReference type="NCBIfam" id="TIGR04267">
    <property type="entry name" value="mod_HExxH"/>
    <property type="match status" value="1"/>
</dbReference>
<dbReference type="InterPro" id="IPR026335">
    <property type="entry name" value="rSAM_SPASM_FxsB"/>
</dbReference>
<dbReference type="InterPro" id="IPR007197">
    <property type="entry name" value="rSAM"/>
</dbReference>
<dbReference type="SFLD" id="SFLDG01067">
    <property type="entry name" value="SPASM/twitch_domain_containing"/>
    <property type="match status" value="1"/>
</dbReference>
<keyword evidence="3" id="KW-0408">Iron</keyword>
<dbReference type="InterPro" id="IPR023867">
    <property type="entry name" value="Sulphatase_maturase_rSAM"/>
</dbReference>
<evidence type="ECO:0000259" key="5">
    <source>
        <dbReference type="PROSITE" id="PS51918"/>
    </source>
</evidence>
<dbReference type="InterPro" id="IPR013785">
    <property type="entry name" value="Aldolase_TIM"/>
</dbReference>
<dbReference type="InterPro" id="IPR026337">
    <property type="entry name" value="AKG_HExxH"/>
</dbReference>
<comment type="caution">
    <text evidence="6">The sequence shown here is derived from an EMBL/GenBank/DDBJ whole genome shotgun (WGS) entry which is preliminary data.</text>
</comment>
<dbReference type="Proteomes" id="UP000609879">
    <property type="component" value="Unassembled WGS sequence"/>
</dbReference>
<protein>
    <recommendedName>
        <fullName evidence="5">Radical SAM core domain-containing protein</fullName>
    </recommendedName>
</protein>
<keyword evidence="7" id="KW-1185">Reference proteome</keyword>
<dbReference type="Pfam" id="PF04055">
    <property type="entry name" value="Radical_SAM"/>
    <property type="match status" value="1"/>
</dbReference>
<feature type="domain" description="Radical SAM core" evidence="5">
    <location>
        <begin position="5"/>
        <end position="248"/>
    </location>
</feature>
<evidence type="ECO:0000256" key="4">
    <source>
        <dbReference type="ARBA" id="ARBA00023014"/>
    </source>
</evidence>
<evidence type="ECO:0000313" key="7">
    <source>
        <dbReference type="Proteomes" id="UP000609879"/>
    </source>
</evidence>
<dbReference type="PANTHER" id="PTHR43273">
    <property type="entry name" value="ANAEROBIC SULFATASE-MATURATING ENZYME HOMOLOG ASLB-RELATED"/>
    <property type="match status" value="1"/>
</dbReference>
<reference evidence="6 7" key="1">
    <citation type="submission" date="2021-01" db="EMBL/GenBank/DDBJ databases">
        <title>Whole genome shotgun sequence of Actinoplanes deccanensis NBRC 13994.</title>
        <authorList>
            <person name="Komaki H."/>
            <person name="Tamura T."/>
        </authorList>
    </citation>
    <scope>NUCLEOTIDE SEQUENCE [LARGE SCALE GENOMIC DNA]</scope>
    <source>
        <strain evidence="6 7">NBRC 13994</strain>
    </source>
</reference>
<dbReference type="Gene3D" id="3.20.20.70">
    <property type="entry name" value="Aldolase class I"/>
    <property type="match status" value="1"/>
</dbReference>
<dbReference type="SFLD" id="SFLDG01386">
    <property type="entry name" value="main_SPASM_domain-containing"/>
    <property type="match status" value="1"/>
</dbReference>
<name>A0ABQ3YA50_9ACTN</name>
<dbReference type="RefSeq" id="WP_203769608.1">
    <property type="nucleotide sequence ID" value="NZ_BAAABO010000029.1"/>
</dbReference>
<dbReference type="EMBL" id="BOMI01000107">
    <property type="protein sequence ID" value="GID76710.1"/>
    <property type="molecule type" value="Genomic_DNA"/>
</dbReference>
<accession>A0ABQ3YA50</accession>
<gene>
    <name evidence="6" type="ORF">Ade02nite_53510</name>
</gene>